<evidence type="ECO:0000256" key="1">
    <source>
        <dbReference type="SAM" id="Phobius"/>
    </source>
</evidence>
<gene>
    <name evidence="2" type="ORF">GCM10023203_42110</name>
</gene>
<keyword evidence="1" id="KW-1133">Transmembrane helix</keyword>
<feature type="transmembrane region" description="Helical" evidence="1">
    <location>
        <begin position="20"/>
        <end position="41"/>
    </location>
</feature>
<dbReference type="RefSeq" id="WP_274230194.1">
    <property type="nucleotide sequence ID" value="NZ_BAABHQ010000013.1"/>
</dbReference>
<evidence type="ECO:0000313" key="3">
    <source>
        <dbReference type="Proteomes" id="UP001500457"/>
    </source>
</evidence>
<organism evidence="2 3">
    <name type="scientific">Actinomycetospora straminea</name>
    <dbReference type="NCBI Taxonomy" id="663607"/>
    <lineage>
        <taxon>Bacteria</taxon>
        <taxon>Bacillati</taxon>
        <taxon>Actinomycetota</taxon>
        <taxon>Actinomycetes</taxon>
        <taxon>Pseudonocardiales</taxon>
        <taxon>Pseudonocardiaceae</taxon>
        <taxon>Actinomycetospora</taxon>
    </lineage>
</organism>
<proteinExistence type="predicted"/>
<keyword evidence="3" id="KW-1185">Reference proteome</keyword>
<keyword evidence="1" id="KW-0472">Membrane</keyword>
<dbReference type="EMBL" id="BAABHQ010000013">
    <property type="protein sequence ID" value="GAA4885358.1"/>
    <property type="molecule type" value="Genomic_DNA"/>
</dbReference>
<dbReference type="Proteomes" id="UP001500457">
    <property type="component" value="Unassembled WGS sequence"/>
</dbReference>
<sequence length="46" mass="4937">MAVPDLPLAATSFDPTGGTLSTIVAILGLLAALVLLLRWWFQNRGR</sequence>
<keyword evidence="1" id="KW-0812">Transmembrane</keyword>
<evidence type="ECO:0008006" key="4">
    <source>
        <dbReference type="Google" id="ProtNLM"/>
    </source>
</evidence>
<protein>
    <recommendedName>
        <fullName evidence="4">LPXTG-motif cell wall-anchored protein</fullName>
    </recommendedName>
</protein>
<accession>A0ABP9ETS3</accession>
<comment type="caution">
    <text evidence="2">The sequence shown here is derived from an EMBL/GenBank/DDBJ whole genome shotgun (WGS) entry which is preliminary data.</text>
</comment>
<reference evidence="3" key="1">
    <citation type="journal article" date="2019" name="Int. J. Syst. Evol. Microbiol.">
        <title>The Global Catalogue of Microorganisms (GCM) 10K type strain sequencing project: providing services to taxonomists for standard genome sequencing and annotation.</title>
        <authorList>
            <consortium name="The Broad Institute Genomics Platform"/>
            <consortium name="The Broad Institute Genome Sequencing Center for Infectious Disease"/>
            <person name="Wu L."/>
            <person name="Ma J."/>
        </authorList>
    </citation>
    <scope>NUCLEOTIDE SEQUENCE [LARGE SCALE GENOMIC DNA]</scope>
    <source>
        <strain evidence="3">JCM 17983</strain>
    </source>
</reference>
<name>A0ABP9ETS3_9PSEU</name>
<evidence type="ECO:0000313" key="2">
    <source>
        <dbReference type="EMBL" id="GAA4885358.1"/>
    </source>
</evidence>